<feature type="region of interest" description="Disordered" evidence="4">
    <location>
        <begin position="39"/>
        <end position="70"/>
    </location>
</feature>
<dbReference type="Proteomes" id="UP001283341">
    <property type="component" value="Unassembled WGS sequence"/>
</dbReference>
<evidence type="ECO:0000259" key="5">
    <source>
        <dbReference type="PROSITE" id="PS50048"/>
    </source>
</evidence>
<feature type="compositionally biased region" description="Acidic residues" evidence="4">
    <location>
        <begin position="134"/>
        <end position="143"/>
    </location>
</feature>
<name>A0AAE0M2M5_9PEZI</name>
<dbReference type="InterPro" id="IPR001138">
    <property type="entry name" value="Zn2Cys6_DnaBD"/>
</dbReference>
<evidence type="ECO:0000256" key="2">
    <source>
        <dbReference type="ARBA" id="ARBA00022723"/>
    </source>
</evidence>
<dbReference type="CDD" id="cd00067">
    <property type="entry name" value="GAL4"/>
    <property type="match status" value="1"/>
</dbReference>
<dbReference type="SMART" id="SM00066">
    <property type="entry name" value="GAL4"/>
    <property type="match status" value="1"/>
</dbReference>
<dbReference type="PROSITE" id="PS00463">
    <property type="entry name" value="ZN2_CY6_FUNGAL_1"/>
    <property type="match status" value="1"/>
</dbReference>
<evidence type="ECO:0000313" key="6">
    <source>
        <dbReference type="EMBL" id="KAK3316892.1"/>
    </source>
</evidence>
<dbReference type="EMBL" id="JAUEDM010000005">
    <property type="protein sequence ID" value="KAK3316892.1"/>
    <property type="molecule type" value="Genomic_DNA"/>
</dbReference>
<dbReference type="Pfam" id="PF00172">
    <property type="entry name" value="Zn_clus"/>
    <property type="match status" value="1"/>
</dbReference>
<keyword evidence="2" id="KW-0479">Metal-binding</keyword>
<protein>
    <submittedName>
        <fullName evidence="6">C6 transcription factor</fullName>
    </submittedName>
</protein>
<dbReference type="GO" id="GO:0000981">
    <property type="term" value="F:DNA-binding transcription factor activity, RNA polymerase II-specific"/>
    <property type="evidence" value="ECO:0007669"/>
    <property type="project" value="InterPro"/>
</dbReference>
<feature type="region of interest" description="Disordered" evidence="4">
    <location>
        <begin position="117"/>
        <end position="173"/>
    </location>
</feature>
<feature type="region of interest" description="Disordered" evidence="4">
    <location>
        <begin position="669"/>
        <end position="699"/>
    </location>
</feature>
<dbReference type="Gene3D" id="4.10.240.10">
    <property type="entry name" value="Zn(2)-C6 fungal-type DNA-binding domain"/>
    <property type="match status" value="1"/>
</dbReference>
<dbReference type="GO" id="GO:0003677">
    <property type="term" value="F:DNA binding"/>
    <property type="evidence" value="ECO:0007669"/>
    <property type="project" value="InterPro"/>
</dbReference>
<dbReference type="SUPFAM" id="SSF57701">
    <property type="entry name" value="Zn2/Cys6 DNA-binding domain"/>
    <property type="match status" value="1"/>
</dbReference>
<sequence>MPYTCQTCTRRKVKCDKLTPTCSSCRRGKLECFYQAPRPRKRKLSPTGGNTLPDDNTAHAPSGPANEPHQETISLRVPRAEQLPSLGTLLSSVDGKSRYINSNLWHALQAGDEEGHYISDEHGDASESGASDSSDGEDDEDTSNVEADPLTQAFMGPGHQRRRRHKEPESLLSYHPPTAHALQLWKTYSENVEPLVKILHTPSTAAMVEAVSRDPATATRADECLLFAIYHFAIFSMTEEECAKRLPPPEDEIRPPKLRATLLRKYNLATRQALVNASFLKTTSLAVLQALVIHLLACRDDVYDPHTFWILTGVAVRIAQRMGLDRDGDKFFGLPPFEVEMRRRVFYQLMPLDGGASLVAGTTLGVGGINMPATWDTRPPHNIDDSQIWPGMTAAPVEKSGATDMMFVLSRAVIAKIFIGSSATTTGGENKQKQMPLLPPVEVIGRDDYGEAERSIRAAESEIEERFVRYCDVVDPLHFLTLAAARCGITAMRLRIRMARLRNLTTAKQLRRELFDLAIKIFDTDSAACAHAALRSRFRWHIRPFFLWGSWDALILLLTTFLKLSRLLSPEEIDRTWARIEQVYTNHSSEFIKKSKRALCAAFRRLTLKAWDSSHPSPGTKEEPEFIRMLRALEQKHQARRLRKKRRGAGDNTAATVTGSGDAVVDAANNKTDNAFPSSSAQHLSGGTAPSGPVDPEFGFGDNNMAFDFPGIDFDGYGLGPSDWIFWD</sequence>
<reference evidence="6" key="1">
    <citation type="journal article" date="2023" name="Mol. Phylogenet. Evol.">
        <title>Genome-scale phylogeny and comparative genomics of the fungal order Sordariales.</title>
        <authorList>
            <person name="Hensen N."/>
            <person name="Bonometti L."/>
            <person name="Westerberg I."/>
            <person name="Brannstrom I.O."/>
            <person name="Guillou S."/>
            <person name="Cros-Aarteil S."/>
            <person name="Calhoun S."/>
            <person name="Haridas S."/>
            <person name="Kuo A."/>
            <person name="Mondo S."/>
            <person name="Pangilinan J."/>
            <person name="Riley R."/>
            <person name="LaButti K."/>
            <person name="Andreopoulos B."/>
            <person name="Lipzen A."/>
            <person name="Chen C."/>
            <person name="Yan M."/>
            <person name="Daum C."/>
            <person name="Ng V."/>
            <person name="Clum A."/>
            <person name="Steindorff A."/>
            <person name="Ohm R.A."/>
            <person name="Martin F."/>
            <person name="Silar P."/>
            <person name="Natvig D.O."/>
            <person name="Lalanne C."/>
            <person name="Gautier V."/>
            <person name="Ament-Velasquez S.L."/>
            <person name="Kruys A."/>
            <person name="Hutchinson M.I."/>
            <person name="Powell A.J."/>
            <person name="Barry K."/>
            <person name="Miller A.N."/>
            <person name="Grigoriev I.V."/>
            <person name="Debuchy R."/>
            <person name="Gladieux P."/>
            <person name="Hiltunen Thoren M."/>
            <person name="Johannesson H."/>
        </authorList>
    </citation>
    <scope>NUCLEOTIDE SEQUENCE</scope>
    <source>
        <strain evidence="6">CBS 118394</strain>
    </source>
</reference>
<dbReference type="PROSITE" id="PS50048">
    <property type="entry name" value="ZN2_CY6_FUNGAL_2"/>
    <property type="match status" value="1"/>
</dbReference>
<organism evidence="6 7">
    <name type="scientific">Apodospora peruviana</name>
    <dbReference type="NCBI Taxonomy" id="516989"/>
    <lineage>
        <taxon>Eukaryota</taxon>
        <taxon>Fungi</taxon>
        <taxon>Dikarya</taxon>
        <taxon>Ascomycota</taxon>
        <taxon>Pezizomycotina</taxon>
        <taxon>Sordariomycetes</taxon>
        <taxon>Sordariomycetidae</taxon>
        <taxon>Sordariales</taxon>
        <taxon>Lasiosphaeriaceae</taxon>
        <taxon>Apodospora</taxon>
    </lineage>
</organism>
<keyword evidence="3" id="KW-0539">Nucleus</keyword>
<dbReference type="SMART" id="SM00906">
    <property type="entry name" value="Fungal_trans"/>
    <property type="match status" value="1"/>
</dbReference>
<evidence type="ECO:0000256" key="4">
    <source>
        <dbReference type="SAM" id="MobiDB-lite"/>
    </source>
</evidence>
<dbReference type="InterPro" id="IPR007219">
    <property type="entry name" value="XnlR_reg_dom"/>
</dbReference>
<reference evidence="6" key="2">
    <citation type="submission" date="2023-06" db="EMBL/GenBank/DDBJ databases">
        <authorList>
            <consortium name="Lawrence Berkeley National Laboratory"/>
            <person name="Haridas S."/>
            <person name="Hensen N."/>
            <person name="Bonometti L."/>
            <person name="Westerberg I."/>
            <person name="Brannstrom I.O."/>
            <person name="Guillou S."/>
            <person name="Cros-Aarteil S."/>
            <person name="Calhoun S."/>
            <person name="Kuo A."/>
            <person name="Mondo S."/>
            <person name="Pangilinan J."/>
            <person name="Riley R."/>
            <person name="Labutti K."/>
            <person name="Andreopoulos B."/>
            <person name="Lipzen A."/>
            <person name="Chen C."/>
            <person name="Yanf M."/>
            <person name="Daum C."/>
            <person name="Ng V."/>
            <person name="Clum A."/>
            <person name="Steindorff A."/>
            <person name="Ohm R."/>
            <person name="Martin F."/>
            <person name="Silar P."/>
            <person name="Natvig D."/>
            <person name="Lalanne C."/>
            <person name="Gautier V."/>
            <person name="Ament-Velasquez S.L."/>
            <person name="Kruys A."/>
            <person name="Hutchinson M.I."/>
            <person name="Powell A.J."/>
            <person name="Barry K."/>
            <person name="Miller A.N."/>
            <person name="Grigoriev I.V."/>
            <person name="Debuchy R."/>
            <person name="Gladieux P."/>
            <person name="Thoren M.H."/>
            <person name="Johannesson H."/>
        </authorList>
    </citation>
    <scope>NUCLEOTIDE SEQUENCE</scope>
    <source>
        <strain evidence="6">CBS 118394</strain>
    </source>
</reference>
<proteinExistence type="predicted"/>
<feature type="domain" description="Zn(2)-C6 fungal-type" evidence="5">
    <location>
        <begin position="4"/>
        <end position="34"/>
    </location>
</feature>
<dbReference type="GO" id="GO:0005634">
    <property type="term" value="C:nucleus"/>
    <property type="evidence" value="ECO:0007669"/>
    <property type="project" value="UniProtKB-SubCell"/>
</dbReference>
<evidence type="ECO:0000313" key="7">
    <source>
        <dbReference type="Proteomes" id="UP001283341"/>
    </source>
</evidence>
<dbReference type="AlphaFoldDB" id="A0AAE0M2M5"/>
<feature type="compositionally biased region" description="Polar residues" evidence="4">
    <location>
        <begin position="669"/>
        <end position="685"/>
    </location>
</feature>
<comment type="subcellular location">
    <subcellularLocation>
        <location evidence="1">Nucleus</location>
    </subcellularLocation>
</comment>
<accession>A0AAE0M2M5</accession>
<dbReference type="InterPro" id="IPR050613">
    <property type="entry name" value="Sec_Metabolite_Reg"/>
</dbReference>
<keyword evidence="7" id="KW-1185">Reference proteome</keyword>
<comment type="caution">
    <text evidence="6">The sequence shown here is derived from an EMBL/GenBank/DDBJ whole genome shotgun (WGS) entry which is preliminary data.</text>
</comment>
<dbReference type="CDD" id="cd12148">
    <property type="entry name" value="fungal_TF_MHR"/>
    <property type="match status" value="1"/>
</dbReference>
<gene>
    <name evidence="6" type="ORF">B0H66DRAFT_479201</name>
</gene>
<evidence type="ECO:0000256" key="3">
    <source>
        <dbReference type="ARBA" id="ARBA00023242"/>
    </source>
</evidence>
<dbReference type="Pfam" id="PF04082">
    <property type="entry name" value="Fungal_trans"/>
    <property type="match status" value="1"/>
</dbReference>
<dbReference type="GO" id="GO:0008270">
    <property type="term" value="F:zinc ion binding"/>
    <property type="evidence" value="ECO:0007669"/>
    <property type="project" value="InterPro"/>
</dbReference>
<evidence type="ECO:0000256" key="1">
    <source>
        <dbReference type="ARBA" id="ARBA00004123"/>
    </source>
</evidence>
<dbReference type="PANTHER" id="PTHR31001:SF85">
    <property type="entry name" value="ZN(II)2CYS6 TRANSCRIPTION FACTOR (EUROFUNG)"/>
    <property type="match status" value="1"/>
</dbReference>
<dbReference type="InterPro" id="IPR036864">
    <property type="entry name" value="Zn2-C6_fun-type_DNA-bd_sf"/>
</dbReference>
<dbReference type="GO" id="GO:0006351">
    <property type="term" value="P:DNA-templated transcription"/>
    <property type="evidence" value="ECO:0007669"/>
    <property type="project" value="InterPro"/>
</dbReference>
<dbReference type="PANTHER" id="PTHR31001">
    <property type="entry name" value="UNCHARACTERIZED TRANSCRIPTIONAL REGULATORY PROTEIN"/>
    <property type="match status" value="1"/>
</dbReference>